<proteinExistence type="predicted"/>
<dbReference type="SUPFAM" id="SSF52091">
    <property type="entry name" value="SpoIIaa-like"/>
    <property type="match status" value="1"/>
</dbReference>
<dbReference type="EMBL" id="JAFBCV010000001">
    <property type="protein sequence ID" value="MBM7837292.1"/>
    <property type="molecule type" value="Genomic_DNA"/>
</dbReference>
<dbReference type="InterPro" id="IPR051932">
    <property type="entry name" value="Bact_StressResp_Reg"/>
</dbReference>
<organism evidence="3 4">
    <name type="scientific">Shouchella xiaoxiensis</name>
    <dbReference type="NCBI Taxonomy" id="766895"/>
    <lineage>
        <taxon>Bacteria</taxon>
        <taxon>Bacillati</taxon>
        <taxon>Bacillota</taxon>
        <taxon>Bacilli</taxon>
        <taxon>Bacillales</taxon>
        <taxon>Bacillaceae</taxon>
        <taxon>Shouchella</taxon>
    </lineage>
</organism>
<dbReference type="Gene3D" id="3.30.750.24">
    <property type="entry name" value="STAS domain"/>
    <property type="match status" value="1"/>
</dbReference>
<dbReference type="InterPro" id="IPR036513">
    <property type="entry name" value="STAS_dom_sf"/>
</dbReference>
<evidence type="ECO:0000256" key="1">
    <source>
        <dbReference type="ARBA" id="ARBA00022553"/>
    </source>
</evidence>
<name>A0ABS2SP41_9BACI</name>
<feature type="domain" description="STAS" evidence="2">
    <location>
        <begin position="161"/>
        <end position="272"/>
    </location>
</feature>
<reference evidence="3" key="1">
    <citation type="submission" date="2021-01" db="EMBL/GenBank/DDBJ databases">
        <title>Genomic Encyclopedia of Type Strains, Phase IV (KMG-IV): sequencing the most valuable type-strain genomes for metagenomic binning, comparative biology and taxonomic classification.</title>
        <authorList>
            <person name="Goeker M."/>
        </authorList>
    </citation>
    <scope>NUCLEOTIDE SEQUENCE</scope>
    <source>
        <strain evidence="3">DSM 21943</strain>
    </source>
</reference>
<keyword evidence="4" id="KW-1185">Reference proteome</keyword>
<accession>A0ABS2SP41</accession>
<dbReference type="PANTHER" id="PTHR33745">
    <property type="entry name" value="RSBT ANTAGONIST PROTEIN RSBS-RELATED"/>
    <property type="match status" value="1"/>
</dbReference>
<dbReference type="PROSITE" id="PS50801">
    <property type="entry name" value="STAS"/>
    <property type="match status" value="1"/>
</dbReference>
<protein>
    <submittedName>
        <fullName evidence="3">RsbT co-antagonist protein RsbR</fullName>
    </submittedName>
</protein>
<dbReference type="PANTHER" id="PTHR33745:SF3">
    <property type="entry name" value="RSBT CO-ANTAGONIST PROTEIN RSBRC"/>
    <property type="match status" value="1"/>
</dbReference>
<evidence type="ECO:0000259" key="2">
    <source>
        <dbReference type="PROSITE" id="PS50801"/>
    </source>
</evidence>
<evidence type="ECO:0000313" key="3">
    <source>
        <dbReference type="EMBL" id="MBM7837292.1"/>
    </source>
</evidence>
<dbReference type="RefSeq" id="WP_204464192.1">
    <property type="nucleotide sequence ID" value="NZ_JAFBCV010000001.1"/>
</dbReference>
<comment type="caution">
    <text evidence="3">The sequence shown here is derived from an EMBL/GenBank/DDBJ whole genome shotgun (WGS) entry which is preliminary data.</text>
</comment>
<gene>
    <name evidence="3" type="ORF">JOC54_000523</name>
</gene>
<sequence length="276" mass="31246">MLYDFLKSNTRRLTDEWYDSLDKSKEGVYGSTNPDVIEILKNQNHEFHVIFSEIFNEGRQASEIEAEFSQWIDKLAKDQQHLATPVPEMIEEFLNVQEQYLDLISEYSETHKDQVSFAKSSSWNRIVTKALKEVIVAFSRANLTQSEIHLQAQKEMITELSAPVIKLSKNIALLPLVGEIDTHRAQVIFSQTMEQCVQLQVDSLLIDLSGVPIVDTMVANQIFSLIEGLKLIGVKASLSGVRPEIAQTSVQLGIDFMSIPIYSSIERALVNQMQLT</sequence>
<dbReference type="CDD" id="cd07041">
    <property type="entry name" value="STAS_RsbR_RsbS_like"/>
    <property type="match status" value="1"/>
</dbReference>
<evidence type="ECO:0000313" key="4">
    <source>
        <dbReference type="Proteomes" id="UP001179280"/>
    </source>
</evidence>
<dbReference type="Proteomes" id="UP001179280">
    <property type="component" value="Unassembled WGS sequence"/>
</dbReference>
<keyword evidence="1" id="KW-0597">Phosphoprotein</keyword>
<dbReference type="Pfam" id="PF01740">
    <property type="entry name" value="STAS"/>
    <property type="match status" value="1"/>
</dbReference>
<dbReference type="InterPro" id="IPR002645">
    <property type="entry name" value="STAS_dom"/>
</dbReference>